<feature type="transmembrane region" description="Helical" evidence="1">
    <location>
        <begin position="119"/>
        <end position="138"/>
    </location>
</feature>
<feature type="transmembrane region" description="Helical" evidence="1">
    <location>
        <begin position="80"/>
        <end position="99"/>
    </location>
</feature>
<organism evidence="2 3">
    <name type="scientific">Steinernema hermaphroditum</name>
    <dbReference type="NCBI Taxonomy" id="289476"/>
    <lineage>
        <taxon>Eukaryota</taxon>
        <taxon>Metazoa</taxon>
        <taxon>Ecdysozoa</taxon>
        <taxon>Nematoda</taxon>
        <taxon>Chromadorea</taxon>
        <taxon>Rhabditida</taxon>
        <taxon>Tylenchina</taxon>
        <taxon>Panagrolaimomorpha</taxon>
        <taxon>Strongyloidoidea</taxon>
        <taxon>Steinernematidae</taxon>
        <taxon>Steinernema</taxon>
    </lineage>
</organism>
<sequence length="299" mass="33739">MNGKILVGIGRILIALVFTPLHAIMIWLFLTKKEYRTHTSFHIMASLGIVDCLHLVANFVTGLMTIFYTNMNIIIERVTGALLMSCWVGMGCMIIILALNRMVVLMSVKFATMNEKTIFNGLLGLSWILVAANTGLHLTDDGAVDFSLFAASFTYRNTLFNNNLGNCESHSILLLLLLSLICYVGIVLWILLNKSFKTTYVKIERHELRILMQAIIIFTYMAALRCLWQFGAPIYLKYFFVIDILNIVNCLIGAVNPVIYLVFNGSIRGHFVQMLQLQKVMTIKKKKVKVTVISVQSLS</sequence>
<dbReference type="Gene3D" id="1.20.1070.10">
    <property type="entry name" value="Rhodopsin 7-helix transmembrane proteins"/>
    <property type="match status" value="1"/>
</dbReference>
<keyword evidence="1" id="KW-1133">Transmembrane helix</keyword>
<feature type="transmembrane region" description="Helical" evidence="1">
    <location>
        <begin position="211"/>
        <end position="232"/>
    </location>
</feature>
<feature type="transmembrane region" description="Helical" evidence="1">
    <location>
        <begin position="43"/>
        <end position="68"/>
    </location>
</feature>
<dbReference type="InterPro" id="IPR019425">
    <property type="entry name" value="7TM_GPCR_serpentine_rcpt_Srt"/>
</dbReference>
<name>A0AA39HBN1_9BILA</name>
<keyword evidence="3" id="KW-1185">Reference proteome</keyword>
<keyword evidence="1" id="KW-0472">Membrane</keyword>
<gene>
    <name evidence="2" type="ORF">QR680_015832</name>
</gene>
<dbReference type="EMBL" id="JAUCMV010000004">
    <property type="protein sequence ID" value="KAK0401517.1"/>
    <property type="molecule type" value="Genomic_DNA"/>
</dbReference>
<proteinExistence type="predicted"/>
<dbReference type="AlphaFoldDB" id="A0AA39HBN1"/>
<evidence type="ECO:0000256" key="1">
    <source>
        <dbReference type="SAM" id="Phobius"/>
    </source>
</evidence>
<dbReference type="Proteomes" id="UP001175271">
    <property type="component" value="Unassembled WGS sequence"/>
</dbReference>
<evidence type="ECO:0000313" key="3">
    <source>
        <dbReference type="Proteomes" id="UP001175271"/>
    </source>
</evidence>
<accession>A0AA39HBN1</accession>
<feature type="transmembrane region" description="Helical" evidence="1">
    <location>
        <begin position="12"/>
        <end position="31"/>
    </location>
</feature>
<dbReference type="SUPFAM" id="SSF81321">
    <property type="entry name" value="Family A G protein-coupled receptor-like"/>
    <property type="match status" value="1"/>
</dbReference>
<dbReference type="PANTHER" id="PTHR23021">
    <property type="entry name" value="SERPENTINE RECEPTOR, CLASS T"/>
    <property type="match status" value="1"/>
</dbReference>
<protein>
    <recommendedName>
        <fullName evidence="4">G-protein coupled receptors family 1 profile domain-containing protein</fullName>
    </recommendedName>
</protein>
<feature type="transmembrane region" description="Helical" evidence="1">
    <location>
        <begin position="172"/>
        <end position="191"/>
    </location>
</feature>
<feature type="transmembrane region" description="Helical" evidence="1">
    <location>
        <begin position="238"/>
        <end position="263"/>
    </location>
</feature>
<evidence type="ECO:0008006" key="4">
    <source>
        <dbReference type="Google" id="ProtNLM"/>
    </source>
</evidence>
<evidence type="ECO:0000313" key="2">
    <source>
        <dbReference type="EMBL" id="KAK0401517.1"/>
    </source>
</evidence>
<dbReference type="Pfam" id="PF10321">
    <property type="entry name" value="7TM_GPCR_Srt"/>
    <property type="match status" value="1"/>
</dbReference>
<comment type="caution">
    <text evidence="2">The sequence shown here is derived from an EMBL/GenBank/DDBJ whole genome shotgun (WGS) entry which is preliminary data.</text>
</comment>
<reference evidence="2" key="1">
    <citation type="submission" date="2023-06" db="EMBL/GenBank/DDBJ databases">
        <title>Genomic analysis of the entomopathogenic nematode Steinernema hermaphroditum.</title>
        <authorList>
            <person name="Schwarz E.M."/>
            <person name="Heppert J.K."/>
            <person name="Baniya A."/>
            <person name="Schwartz H.T."/>
            <person name="Tan C.-H."/>
            <person name="Antoshechkin I."/>
            <person name="Sternberg P.W."/>
            <person name="Goodrich-Blair H."/>
            <person name="Dillman A.R."/>
        </authorList>
    </citation>
    <scope>NUCLEOTIDE SEQUENCE</scope>
    <source>
        <strain evidence="2">PS9179</strain>
        <tissue evidence="2">Whole animal</tissue>
    </source>
</reference>
<keyword evidence="1" id="KW-0812">Transmembrane</keyword>